<comment type="caution">
    <text evidence="1">The sequence shown here is derived from an EMBL/GenBank/DDBJ whole genome shotgun (WGS) entry which is preliminary data.</text>
</comment>
<organism evidence="1 2">
    <name type="scientific">Brassica napus</name>
    <name type="common">Rape</name>
    <dbReference type="NCBI Taxonomy" id="3708"/>
    <lineage>
        <taxon>Eukaryota</taxon>
        <taxon>Viridiplantae</taxon>
        <taxon>Streptophyta</taxon>
        <taxon>Embryophyta</taxon>
        <taxon>Tracheophyta</taxon>
        <taxon>Spermatophyta</taxon>
        <taxon>Magnoliopsida</taxon>
        <taxon>eudicotyledons</taxon>
        <taxon>Gunneridae</taxon>
        <taxon>Pentapetalae</taxon>
        <taxon>rosids</taxon>
        <taxon>malvids</taxon>
        <taxon>Brassicales</taxon>
        <taxon>Brassicaceae</taxon>
        <taxon>Brassiceae</taxon>
        <taxon>Brassica</taxon>
    </lineage>
</organism>
<sequence>MRKISLIYIKRGALELMFSHQVGHKPSEFYETDSGNDDQVTPKLGTFRHAVVEDEPLCLIFRRDMTIHLKEERIKNTLKTRKICIIPSSVVAHPCTSLDGYSVSFFGGLREDMTHHDIMCSTAPHCIIH</sequence>
<keyword evidence="2" id="KW-1185">Reference proteome</keyword>
<protein>
    <submittedName>
        <fullName evidence="1">Uncharacterized protein</fullName>
    </submittedName>
</protein>
<dbReference type="EMBL" id="JAGKQM010000008">
    <property type="protein sequence ID" value="KAH0914353.1"/>
    <property type="molecule type" value="Genomic_DNA"/>
</dbReference>
<gene>
    <name evidence="1" type="ORF">HID58_028799</name>
</gene>
<evidence type="ECO:0000313" key="2">
    <source>
        <dbReference type="Proteomes" id="UP000824890"/>
    </source>
</evidence>
<accession>A0ABQ8CBD4</accession>
<reference evidence="1 2" key="1">
    <citation type="submission" date="2021-05" db="EMBL/GenBank/DDBJ databases">
        <title>Genome Assembly of Synthetic Allotetraploid Brassica napus Reveals Homoeologous Exchanges between Subgenomes.</title>
        <authorList>
            <person name="Davis J.T."/>
        </authorList>
    </citation>
    <scope>NUCLEOTIDE SEQUENCE [LARGE SCALE GENOMIC DNA]</scope>
    <source>
        <strain evidence="2">cv. Da-Ae</strain>
        <tissue evidence="1">Seedling</tissue>
    </source>
</reference>
<proteinExistence type="predicted"/>
<dbReference type="Proteomes" id="UP000824890">
    <property type="component" value="Unassembled WGS sequence"/>
</dbReference>
<name>A0ABQ8CBD4_BRANA</name>
<evidence type="ECO:0000313" key="1">
    <source>
        <dbReference type="EMBL" id="KAH0914353.1"/>
    </source>
</evidence>